<keyword evidence="1" id="KW-0677">Repeat</keyword>
<keyword evidence="2" id="KW-0238">DNA-binding</keyword>
<comment type="caution">
    <text evidence="6">The sequence shown here is derived from an EMBL/GenBank/DDBJ whole genome shotgun (WGS) entry which is preliminary data.</text>
</comment>
<evidence type="ECO:0000259" key="5">
    <source>
        <dbReference type="PROSITE" id="PS51294"/>
    </source>
</evidence>
<feature type="domain" description="HTH myb-type" evidence="5">
    <location>
        <begin position="85"/>
        <end position="140"/>
    </location>
</feature>
<accession>A0A8J5FMS9</accession>
<dbReference type="GO" id="GO:0005634">
    <property type="term" value="C:nucleus"/>
    <property type="evidence" value="ECO:0007669"/>
    <property type="project" value="TreeGrafter"/>
</dbReference>
<dbReference type="InterPro" id="IPR017930">
    <property type="entry name" value="Myb_dom"/>
</dbReference>
<evidence type="ECO:0000259" key="4">
    <source>
        <dbReference type="PROSITE" id="PS51293"/>
    </source>
</evidence>
<dbReference type="GO" id="GO:0000981">
    <property type="term" value="F:DNA-binding transcription factor activity, RNA polymerase II-specific"/>
    <property type="evidence" value="ECO:0007669"/>
    <property type="project" value="TreeGrafter"/>
</dbReference>
<evidence type="ECO:0000259" key="3">
    <source>
        <dbReference type="PROSITE" id="PS50090"/>
    </source>
</evidence>
<evidence type="ECO:0000313" key="7">
    <source>
        <dbReference type="Proteomes" id="UP000734854"/>
    </source>
</evidence>
<dbReference type="InterPro" id="IPR017884">
    <property type="entry name" value="SANT_dom"/>
</dbReference>
<dbReference type="InterPro" id="IPR050560">
    <property type="entry name" value="MYB_TF"/>
</dbReference>
<dbReference type="PROSITE" id="PS50090">
    <property type="entry name" value="MYB_LIKE"/>
    <property type="match status" value="2"/>
</dbReference>
<feature type="domain" description="Myb-like" evidence="3">
    <location>
        <begin position="141"/>
        <end position="186"/>
    </location>
</feature>
<protein>
    <submittedName>
        <fullName evidence="6">Uncharacterized protein</fullName>
    </submittedName>
</protein>
<dbReference type="SUPFAM" id="SSF46689">
    <property type="entry name" value="Homeodomain-like"/>
    <property type="match status" value="1"/>
</dbReference>
<dbReference type="GO" id="GO:0000978">
    <property type="term" value="F:RNA polymerase II cis-regulatory region sequence-specific DNA binding"/>
    <property type="evidence" value="ECO:0007669"/>
    <property type="project" value="TreeGrafter"/>
</dbReference>
<name>A0A8J5FMS9_ZINOF</name>
<dbReference type="Pfam" id="PF00249">
    <property type="entry name" value="Myb_DNA-binding"/>
    <property type="match status" value="2"/>
</dbReference>
<dbReference type="SMART" id="SM00717">
    <property type="entry name" value="SANT"/>
    <property type="match status" value="2"/>
</dbReference>
<dbReference type="PROSITE" id="PS51294">
    <property type="entry name" value="HTH_MYB"/>
    <property type="match status" value="2"/>
</dbReference>
<dbReference type="Gene3D" id="1.10.10.60">
    <property type="entry name" value="Homeodomain-like"/>
    <property type="match status" value="2"/>
</dbReference>
<dbReference type="EMBL" id="JACMSC010000013">
    <property type="protein sequence ID" value="KAG6491591.1"/>
    <property type="molecule type" value="Genomic_DNA"/>
</dbReference>
<dbReference type="PANTHER" id="PTHR45614:SF218">
    <property type="entry name" value="TRANSCRIPTION FACTOR MYB119-RELATED"/>
    <property type="match status" value="1"/>
</dbReference>
<evidence type="ECO:0000256" key="1">
    <source>
        <dbReference type="ARBA" id="ARBA00022737"/>
    </source>
</evidence>
<organism evidence="6 7">
    <name type="scientific">Zingiber officinale</name>
    <name type="common">Ginger</name>
    <name type="synonym">Amomum zingiber</name>
    <dbReference type="NCBI Taxonomy" id="94328"/>
    <lineage>
        <taxon>Eukaryota</taxon>
        <taxon>Viridiplantae</taxon>
        <taxon>Streptophyta</taxon>
        <taxon>Embryophyta</taxon>
        <taxon>Tracheophyta</taxon>
        <taxon>Spermatophyta</taxon>
        <taxon>Magnoliopsida</taxon>
        <taxon>Liliopsida</taxon>
        <taxon>Zingiberales</taxon>
        <taxon>Zingiberaceae</taxon>
        <taxon>Zingiber</taxon>
    </lineage>
</organism>
<gene>
    <name evidence="6" type="ORF">ZIOFF_046523</name>
</gene>
<proteinExistence type="predicted"/>
<keyword evidence="7" id="KW-1185">Reference proteome</keyword>
<sequence>MEEEGEKNSADLNPYCSLWQPPPFVIPNTAFLSAFLPEGILLDDGDFVAESMKVIKSEDDYCGESRPARNTSSNSCNGSAPAASANAIVKGQWTAEEDCMLVRLVKQHGVRKWSQIAKNLAGRIGKQCRERWHNHLRPDIKDTWTEEEERQMVQAHVRYGNRWAEIAKHIPGRSENSIKNHWNATKRRLNAKRRRKGSKASAAKAAAACSGVLQDYIRTKLLDHSQAAGTVVMHGSAKGDMEGSVFPDVFRDPTFDSFPSILDDDLIRCTLMPDHASPDAAFYRALESGSGSHHHPDGAAANDVNYIETMDGYSPGGSKRDLDLVEMLTLQFSSQSSSGNSATALLSANRS</sequence>
<evidence type="ECO:0000256" key="2">
    <source>
        <dbReference type="ARBA" id="ARBA00023125"/>
    </source>
</evidence>
<dbReference type="PANTHER" id="PTHR45614">
    <property type="entry name" value="MYB PROTEIN-RELATED"/>
    <property type="match status" value="1"/>
</dbReference>
<reference evidence="6 7" key="1">
    <citation type="submission" date="2020-08" db="EMBL/GenBank/DDBJ databases">
        <title>Plant Genome Project.</title>
        <authorList>
            <person name="Zhang R.-G."/>
        </authorList>
    </citation>
    <scope>NUCLEOTIDE SEQUENCE [LARGE SCALE GENOMIC DNA]</scope>
    <source>
        <tissue evidence="6">Rhizome</tissue>
    </source>
</reference>
<dbReference type="Proteomes" id="UP000734854">
    <property type="component" value="Unassembled WGS sequence"/>
</dbReference>
<dbReference type="AlphaFoldDB" id="A0A8J5FMS9"/>
<feature type="domain" description="Myb-like" evidence="3">
    <location>
        <begin position="90"/>
        <end position="136"/>
    </location>
</feature>
<dbReference type="InterPro" id="IPR001005">
    <property type="entry name" value="SANT/Myb"/>
</dbReference>
<dbReference type="FunFam" id="1.10.10.60:FF:000010">
    <property type="entry name" value="Transcriptional activator Myb isoform A"/>
    <property type="match status" value="1"/>
</dbReference>
<feature type="domain" description="HTH myb-type" evidence="5">
    <location>
        <begin position="141"/>
        <end position="190"/>
    </location>
</feature>
<dbReference type="InterPro" id="IPR009057">
    <property type="entry name" value="Homeodomain-like_sf"/>
</dbReference>
<dbReference type="CDD" id="cd00167">
    <property type="entry name" value="SANT"/>
    <property type="match status" value="2"/>
</dbReference>
<feature type="domain" description="SANT" evidence="4">
    <location>
        <begin position="139"/>
        <end position="190"/>
    </location>
</feature>
<evidence type="ECO:0000313" key="6">
    <source>
        <dbReference type="EMBL" id="KAG6491591.1"/>
    </source>
</evidence>
<dbReference type="PROSITE" id="PS51293">
    <property type="entry name" value="SANT"/>
    <property type="match status" value="1"/>
</dbReference>